<dbReference type="Proteomes" id="UP000681722">
    <property type="component" value="Unassembled WGS sequence"/>
</dbReference>
<keyword evidence="6" id="KW-0520">NAD</keyword>
<keyword evidence="2 6" id="KW-0328">Glycosyltransferase</keyword>
<keyword evidence="4" id="KW-0548">Nucleotidyltransferase</keyword>
<dbReference type="EMBL" id="CAJNOQ010009330">
    <property type="protein sequence ID" value="CAF1221866.1"/>
    <property type="molecule type" value="Genomic_DNA"/>
</dbReference>
<dbReference type="Gene3D" id="3.90.176.10">
    <property type="entry name" value="Toxin ADP-ribosyltransferase, Chain A, domain 1"/>
    <property type="match status" value="1"/>
</dbReference>
<comment type="similarity">
    <text evidence="1 6">Belongs to the Arg-specific ADP-ribosyltransferase family.</text>
</comment>
<dbReference type="Pfam" id="PF01129">
    <property type="entry name" value="ART"/>
    <property type="match status" value="1"/>
</dbReference>
<evidence type="ECO:0000256" key="5">
    <source>
        <dbReference type="ARBA" id="ARBA00047597"/>
    </source>
</evidence>
<evidence type="ECO:0000313" key="9">
    <source>
        <dbReference type="Proteomes" id="UP000663829"/>
    </source>
</evidence>
<dbReference type="OrthoDB" id="9991865at2759"/>
<organism evidence="7 9">
    <name type="scientific">Didymodactylos carnosus</name>
    <dbReference type="NCBI Taxonomy" id="1234261"/>
    <lineage>
        <taxon>Eukaryota</taxon>
        <taxon>Metazoa</taxon>
        <taxon>Spiralia</taxon>
        <taxon>Gnathifera</taxon>
        <taxon>Rotifera</taxon>
        <taxon>Eurotatoria</taxon>
        <taxon>Bdelloidea</taxon>
        <taxon>Philodinida</taxon>
        <taxon>Philodinidae</taxon>
        <taxon>Didymodactylos</taxon>
    </lineage>
</organism>
<name>A0A814XXY6_9BILA</name>
<proteinExistence type="inferred from homology"/>
<accession>A0A814XXY6</accession>
<gene>
    <name evidence="7" type="ORF">GPM918_LOCUS24727</name>
    <name evidence="8" type="ORF">SRO942_LOCUS24730</name>
</gene>
<dbReference type="InterPro" id="IPR000768">
    <property type="entry name" value="ART"/>
</dbReference>
<evidence type="ECO:0000313" key="7">
    <source>
        <dbReference type="EMBL" id="CAF1221866.1"/>
    </source>
</evidence>
<dbReference type="GO" id="GO:0106274">
    <property type="term" value="F:NAD+-protein-arginine ADP-ribosyltransferase activity"/>
    <property type="evidence" value="ECO:0007669"/>
    <property type="project" value="UniProtKB-EC"/>
</dbReference>
<evidence type="ECO:0000256" key="4">
    <source>
        <dbReference type="ARBA" id="ARBA00022695"/>
    </source>
</evidence>
<dbReference type="PROSITE" id="PS51996">
    <property type="entry name" value="TR_MART"/>
    <property type="match status" value="1"/>
</dbReference>
<sequence length="215" mass="24652">MAPTREAYREMVTECSSYYRTRQQPRQLAEVADFVRRYTSDAAITWYTKACFLHRLLNKALRSDDITALWTFRYFIRDLCSSLANRKLVVEAPLSLYRGAKLARSELEQLRIGSLVSTNGFLSTSRRCDVAALFAGSNVHREDPYQCVMFEVEIQPNVSAEAVFADISALSEIPDESEVLFDLGTLFEITDLHLDTIHEVWHIHLRLSAEIPLQQ</sequence>
<evidence type="ECO:0000256" key="2">
    <source>
        <dbReference type="ARBA" id="ARBA00022676"/>
    </source>
</evidence>
<evidence type="ECO:0000256" key="3">
    <source>
        <dbReference type="ARBA" id="ARBA00022679"/>
    </source>
</evidence>
<comment type="catalytic activity">
    <reaction evidence="5 6">
        <text>L-arginyl-[protein] + NAD(+) = N(omega)-(ADP-D-ribosyl)-L-arginyl-[protein] + nicotinamide + H(+)</text>
        <dbReference type="Rhea" id="RHEA:19149"/>
        <dbReference type="Rhea" id="RHEA-COMP:10532"/>
        <dbReference type="Rhea" id="RHEA-COMP:15087"/>
        <dbReference type="ChEBI" id="CHEBI:15378"/>
        <dbReference type="ChEBI" id="CHEBI:17154"/>
        <dbReference type="ChEBI" id="CHEBI:29965"/>
        <dbReference type="ChEBI" id="CHEBI:57540"/>
        <dbReference type="ChEBI" id="CHEBI:142554"/>
        <dbReference type="EC" id="2.4.2.31"/>
    </reaction>
</comment>
<evidence type="ECO:0000256" key="6">
    <source>
        <dbReference type="RuleBase" id="RU361228"/>
    </source>
</evidence>
<keyword evidence="6" id="KW-0521">NADP</keyword>
<dbReference type="Proteomes" id="UP000663829">
    <property type="component" value="Unassembled WGS sequence"/>
</dbReference>
<comment type="caution">
    <text evidence="7">The sequence shown here is derived from an EMBL/GenBank/DDBJ whole genome shotgun (WGS) entry which is preliminary data.</text>
</comment>
<evidence type="ECO:0000256" key="1">
    <source>
        <dbReference type="ARBA" id="ARBA00009558"/>
    </source>
</evidence>
<evidence type="ECO:0000313" key="8">
    <source>
        <dbReference type="EMBL" id="CAF3985175.1"/>
    </source>
</evidence>
<dbReference type="AlphaFoldDB" id="A0A814XXY6"/>
<keyword evidence="3 6" id="KW-0808">Transferase</keyword>
<keyword evidence="9" id="KW-1185">Reference proteome</keyword>
<dbReference type="EC" id="2.4.2.31" evidence="6"/>
<protein>
    <recommendedName>
        <fullName evidence="6">NAD(P)(+)--arginine ADP-ribosyltransferase</fullName>
        <ecNumber evidence="6">2.4.2.31</ecNumber>
    </recommendedName>
    <alternativeName>
        <fullName evidence="6">Mono(ADP-ribosyl)transferase</fullName>
    </alternativeName>
</protein>
<reference evidence="7" key="1">
    <citation type="submission" date="2021-02" db="EMBL/GenBank/DDBJ databases">
        <authorList>
            <person name="Nowell W R."/>
        </authorList>
    </citation>
    <scope>NUCLEOTIDE SEQUENCE</scope>
</reference>
<dbReference type="SUPFAM" id="SSF56399">
    <property type="entry name" value="ADP-ribosylation"/>
    <property type="match status" value="1"/>
</dbReference>
<dbReference type="EMBL" id="CAJOBC010009333">
    <property type="protein sequence ID" value="CAF3985175.1"/>
    <property type="molecule type" value="Genomic_DNA"/>
</dbReference>
<dbReference type="GO" id="GO:0016779">
    <property type="term" value="F:nucleotidyltransferase activity"/>
    <property type="evidence" value="ECO:0007669"/>
    <property type="project" value="UniProtKB-KW"/>
</dbReference>